<reference evidence="1 2" key="2">
    <citation type="journal article" date="2022" name="Mol. Ecol. Resour.">
        <title>The genomes of chicory, endive, great burdock and yacon provide insights into Asteraceae paleo-polyploidization history and plant inulin production.</title>
        <authorList>
            <person name="Fan W."/>
            <person name="Wang S."/>
            <person name="Wang H."/>
            <person name="Wang A."/>
            <person name="Jiang F."/>
            <person name="Liu H."/>
            <person name="Zhao H."/>
            <person name="Xu D."/>
            <person name="Zhang Y."/>
        </authorList>
    </citation>
    <scope>NUCLEOTIDE SEQUENCE [LARGE SCALE GENOMIC DNA]</scope>
    <source>
        <strain evidence="2">cv. Punajuju</strain>
        <tissue evidence="1">Leaves</tissue>
    </source>
</reference>
<dbReference type="EMBL" id="CM042011">
    <property type="protein sequence ID" value="KAI3764905.1"/>
    <property type="molecule type" value="Genomic_DNA"/>
</dbReference>
<proteinExistence type="predicted"/>
<keyword evidence="2" id="KW-1185">Reference proteome</keyword>
<dbReference type="Proteomes" id="UP001055811">
    <property type="component" value="Linkage Group LG03"/>
</dbReference>
<evidence type="ECO:0000313" key="2">
    <source>
        <dbReference type="Proteomes" id="UP001055811"/>
    </source>
</evidence>
<name>A0ACB9F1T0_CICIN</name>
<reference evidence="2" key="1">
    <citation type="journal article" date="2022" name="Mol. Ecol. Resour.">
        <title>The genomes of chicory, endive, great burdock and yacon provide insights into Asteraceae palaeo-polyploidization history and plant inulin production.</title>
        <authorList>
            <person name="Fan W."/>
            <person name="Wang S."/>
            <person name="Wang H."/>
            <person name="Wang A."/>
            <person name="Jiang F."/>
            <person name="Liu H."/>
            <person name="Zhao H."/>
            <person name="Xu D."/>
            <person name="Zhang Y."/>
        </authorList>
    </citation>
    <scope>NUCLEOTIDE SEQUENCE [LARGE SCALE GENOMIC DNA]</scope>
    <source>
        <strain evidence="2">cv. Punajuju</strain>
    </source>
</reference>
<sequence>MVWSGFLPSWGCFVSGGQLVFAVLGFSIGVLPQLQGLNLDNHCQTLKFKESKPSFSSSSWSANKPHARCVASGDDFQFMGSCRNCKSKSLIVDTVTGNLECSSCGVVQDFDNYEQQTFNVDGPVGTNVRLGTSGSRYDYSYRETKIYLAQKVVTDILYKLDLENRVDEVNNMIKIITEEEYGSGNWFNVLVGACIYVVMRKANKCLPLTSVCNTVGCDNYELGRMVYRVVDHLNLKLPEFDIVGLFDRVIKELLGCRSNIGKDKIGRMVKQGIFLLQCMIKWYVTTGRRPVPVVVAVIVFVCELNDVEVSLEDLASQLNVVVVTCKLRYKELLKKLVEVARINLPWGNDVTVKNIMKNAPIVIQFMEMKSMSNPTKEVNNSEEGEINLDEIYFIQDFGCNDDKSRGSFDWEVEDLEKLNISPECLSTIYLKYLDEYSSMVRTDNNIREENSEKYDFFVDGTEYWSGNSELSKKLFLNKILEKEVGLNAMPKSFIDGCLKTQKRKEKIKAAKIRIEKIRRPPMAENGSDASGQSQLCVKLPENSRKRKRREKKKFDIDWEDFVIETLLLHKVKEEEIEKGYYNTLLDLHVFNSGVR</sequence>
<organism evidence="1 2">
    <name type="scientific">Cichorium intybus</name>
    <name type="common">Chicory</name>
    <dbReference type="NCBI Taxonomy" id="13427"/>
    <lineage>
        <taxon>Eukaryota</taxon>
        <taxon>Viridiplantae</taxon>
        <taxon>Streptophyta</taxon>
        <taxon>Embryophyta</taxon>
        <taxon>Tracheophyta</taxon>
        <taxon>Spermatophyta</taxon>
        <taxon>Magnoliopsida</taxon>
        <taxon>eudicotyledons</taxon>
        <taxon>Gunneridae</taxon>
        <taxon>Pentapetalae</taxon>
        <taxon>asterids</taxon>
        <taxon>campanulids</taxon>
        <taxon>Asterales</taxon>
        <taxon>Asteraceae</taxon>
        <taxon>Cichorioideae</taxon>
        <taxon>Cichorieae</taxon>
        <taxon>Cichoriinae</taxon>
        <taxon>Cichorium</taxon>
    </lineage>
</organism>
<gene>
    <name evidence="1" type="ORF">L2E82_14922</name>
</gene>
<comment type="caution">
    <text evidence="1">The sequence shown here is derived from an EMBL/GenBank/DDBJ whole genome shotgun (WGS) entry which is preliminary data.</text>
</comment>
<evidence type="ECO:0000313" key="1">
    <source>
        <dbReference type="EMBL" id="KAI3764905.1"/>
    </source>
</evidence>
<protein>
    <submittedName>
        <fullName evidence="1">Uncharacterized protein</fullName>
    </submittedName>
</protein>
<accession>A0ACB9F1T0</accession>